<dbReference type="PATRIC" id="fig|1502723.3.peg.6845"/>
<dbReference type="EMBL" id="JYFN01000090">
    <property type="protein sequence ID" value="KJE19669.1"/>
    <property type="molecule type" value="Genomic_DNA"/>
</dbReference>
<evidence type="ECO:0000256" key="1">
    <source>
        <dbReference type="SAM" id="MobiDB-lite"/>
    </source>
</evidence>
<name>A0A0D8B6V6_9ACTN</name>
<protein>
    <submittedName>
        <fullName evidence="2">Uncharacterized protein</fullName>
    </submittedName>
</protein>
<dbReference type="Proteomes" id="UP000032545">
    <property type="component" value="Unassembled WGS sequence"/>
</dbReference>
<reference evidence="3" key="1">
    <citation type="submission" date="2015-02" db="EMBL/GenBank/DDBJ databases">
        <title>Draft Genome of Frankia sp. CpI1-S.</title>
        <authorList>
            <person name="Oshone R.T."/>
            <person name="Ngom M."/>
            <person name="Ghodhbane-Gtari F."/>
            <person name="Gtari M."/>
            <person name="Morris K."/>
            <person name="Thomas K."/>
            <person name="Sen A."/>
            <person name="Tisa L.S."/>
        </authorList>
    </citation>
    <scope>NUCLEOTIDE SEQUENCE [LARGE SCALE GENOMIC DNA]</scope>
    <source>
        <strain evidence="3">CpI1-S</strain>
    </source>
</reference>
<evidence type="ECO:0000313" key="2">
    <source>
        <dbReference type="EMBL" id="KJE19669.1"/>
    </source>
</evidence>
<feature type="region of interest" description="Disordered" evidence="1">
    <location>
        <begin position="92"/>
        <end position="115"/>
    </location>
</feature>
<organism evidence="2 3">
    <name type="scientific">Frankia torreyi</name>
    <dbReference type="NCBI Taxonomy" id="1856"/>
    <lineage>
        <taxon>Bacteria</taxon>
        <taxon>Bacillati</taxon>
        <taxon>Actinomycetota</taxon>
        <taxon>Actinomycetes</taxon>
        <taxon>Frankiales</taxon>
        <taxon>Frankiaceae</taxon>
        <taxon>Frankia</taxon>
    </lineage>
</organism>
<gene>
    <name evidence="2" type="ORF">FF36_06037</name>
</gene>
<comment type="caution">
    <text evidence="2">The sequence shown here is derived from an EMBL/GenBank/DDBJ whole genome shotgun (WGS) entry which is preliminary data.</text>
</comment>
<keyword evidence="3" id="KW-1185">Reference proteome</keyword>
<sequence>MAMSDGVIRHDGDEIAQKVPALGAFRQHVTDLGGELADTLGRNKFADGAKDEVSLYAQETFQQLMDAFGKIYGALGEAIGLQGDRLSVVRQIGDNTEGETTEQAGNWQSPGGHHG</sequence>
<evidence type="ECO:0000313" key="3">
    <source>
        <dbReference type="Proteomes" id="UP000032545"/>
    </source>
</evidence>
<reference evidence="2 3" key="2">
    <citation type="journal article" date="2016" name="Genome Announc.">
        <title>Permanent Draft Genome Sequences for Two Variants of Frankia sp. Strain CpI1, the First Frankia Strain Isolated from Root Nodules of Comptonia peregrina.</title>
        <authorList>
            <person name="Oshone R."/>
            <person name="Hurst S.G.IV."/>
            <person name="Abebe-Akele F."/>
            <person name="Simpson S."/>
            <person name="Morris K."/>
            <person name="Thomas W.K."/>
            <person name="Tisa L.S."/>
        </authorList>
    </citation>
    <scope>NUCLEOTIDE SEQUENCE [LARGE SCALE GENOMIC DNA]</scope>
    <source>
        <strain evidence="3">CpI1-S</strain>
    </source>
</reference>
<accession>A0A0D8B6V6</accession>
<proteinExistence type="predicted"/>
<dbReference type="AlphaFoldDB" id="A0A0D8B6V6"/>